<comment type="caution">
    <text evidence="7">The sequence shown here is derived from an EMBL/GenBank/DDBJ whole genome shotgun (WGS) entry which is preliminary data.</text>
</comment>
<name>A0ABP7WFV5_9ACTN</name>
<dbReference type="Proteomes" id="UP001500683">
    <property type="component" value="Unassembled WGS sequence"/>
</dbReference>
<gene>
    <name evidence="7" type="ORF">GCM10022214_55290</name>
</gene>
<sequence length="196" mass="20074">MLDWTVPGSTAQVCLAAVLTYSSLAKMSGLGAFREVLLRLGAGGLARPLAVAVITAELCAGVMLLAVPEAWWPRALVVLLALGFAGAGVRALALREQVHCNCFGTGGGGSAPLGRRQLALLPAWLAAAGLAQAGAPGWDAERGLAVLAVLLIACTGLRLVPAVRALRTLRAERAAFAESTGIGAEDPTRAKEMALR</sequence>
<feature type="transmembrane region" description="Helical" evidence="5">
    <location>
        <begin position="118"/>
        <end position="138"/>
    </location>
</feature>
<evidence type="ECO:0000256" key="4">
    <source>
        <dbReference type="ARBA" id="ARBA00023136"/>
    </source>
</evidence>
<evidence type="ECO:0000313" key="8">
    <source>
        <dbReference type="Proteomes" id="UP001500683"/>
    </source>
</evidence>
<keyword evidence="4 5" id="KW-0472">Membrane</keyword>
<accession>A0ABP7WFV5</accession>
<reference evidence="8" key="1">
    <citation type="journal article" date="2019" name="Int. J. Syst. Evol. Microbiol.">
        <title>The Global Catalogue of Microorganisms (GCM) 10K type strain sequencing project: providing services to taxonomists for standard genome sequencing and annotation.</title>
        <authorList>
            <consortium name="The Broad Institute Genomics Platform"/>
            <consortium name="The Broad Institute Genome Sequencing Center for Infectious Disease"/>
            <person name="Wu L."/>
            <person name="Ma J."/>
        </authorList>
    </citation>
    <scope>NUCLEOTIDE SEQUENCE [LARGE SCALE GENOMIC DNA]</scope>
    <source>
        <strain evidence="8">JCM 16702</strain>
    </source>
</reference>
<evidence type="ECO:0000256" key="2">
    <source>
        <dbReference type="ARBA" id="ARBA00022692"/>
    </source>
</evidence>
<feature type="transmembrane region" description="Helical" evidence="5">
    <location>
        <begin position="144"/>
        <end position="163"/>
    </location>
</feature>
<evidence type="ECO:0000313" key="7">
    <source>
        <dbReference type="EMBL" id="GAA4087917.1"/>
    </source>
</evidence>
<dbReference type="EMBL" id="BAAAZG010000042">
    <property type="protein sequence ID" value="GAA4087917.1"/>
    <property type="molecule type" value="Genomic_DNA"/>
</dbReference>
<feature type="transmembrane region" description="Helical" evidence="5">
    <location>
        <begin position="6"/>
        <end position="24"/>
    </location>
</feature>
<feature type="transmembrane region" description="Helical" evidence="5">
    <location>
        <begin position="45"/>
        <end position="65"/>
    </location>
</feature>
<keyword evidence="2 5" id="KW-0812">Transmembrane</keyword>
<protein>
    <recommendedName>
        <fullName evidence="6">Methylamine utilisation protein MauE domain-containing protein</fullName>
    </recommendedName>
</protein>
<comment type="subcellular location">
    <subcellularLocation>
        <location evidence="1">Membrane</location>
        <topology evidence="1">Multi-pass membrane protein</topology>
    </subcellularLocation>
</comment>
<organism evidence="7 8">
    <name type="scientific">Actinomadura miaoliensis</name>
    <dbReference type="NCBI Taxonomy" id="430685"/>
    <lineage>
        <taxon>Bacteria</taxon>
        <taxon>Bacillati</taxon>
        <taxon>Actinomycetota</taxon>
        <taxon>Actinomycetes</taxon>
        <taxon>Streptosporangiales</taxon>
        <taxon>Thermomonosporaceae</taxon>
        <taxon>Actinomadura</taxon>
    </lineage>
</organism>
<keyword evidence="3 5" id="KW-1133">Transmembrane helix</keyword>
<dbReference type="Pfam" id="PF07291">
    <property type="entry name" value="MauE"/>
    <property type="match status" value="1"/>
</dbReference>
<evidence type="ECO:0000256" key="3">
    <source>
        <dbReference type="ARBA" id="ARBA00022989"/>
    </source>
</evidence>
<dbReference type="InterPro" id="IPR009908">
    <property type="entry name" value="Methylamine_util_MauE"/>
</dbReference>
<feature type="transmembrane region" description="Helical" evidence="5">
    <location>
        <begin position="71"/>
        <end position="93"/>
    </location>
</feature>
<evidence type="ECO:0000256" key="5">
    <source>
        <dbReference type="SAM" id="Phobius"/>
    </source>
</evidence>
<keyword evidence="8" id="KW-1185">Reference proteome</keyword>
<proteinExistence type="predicted"/>
<feature type="domain" description="Methylamine utilisation protein MauE" evidence="6">
    <location>
        <begin position="9"/>
        <end position="126"/>
    </location>
</feature>
<dbReference type="RefSeq" id="WP_344953158.1">
    <property type="nucleotide sequence ID" value="NZ_BAAAZG010000042.1"/>
</dbReference>
<evidence type="ECO:0000256" key="1">
    <source>
        <dbReference type="ARBA" id="ARBA00004141"/>
    </source>
</evidence>
<evidence type="ECO:0000259" key="6">
    <source>
        <dbReference type="Pfam" id="PF07291"/>
    </source>
</evidence>